<feature type="compositionally biased region" description="Polar residues" evidence="2">
    <location>
        <begin position="204"/>
        <end position="219"/>
    </location>
</feature>
<feature type="compositionally biased region" description="Low complexity" evidence="2">
    <location>
        <begin position="185"/>
        <end position="196"/>
    </location>
</feature>
<protein>
    <recommendedName>
        <fullName evidence="4">DUF5067 domain-containing protein</fullName>
    </recommendedName>
</protein>
<dbReference type="InterPro" id="IPR029050">
    <property type="entry name" value="Immunoprotect_excell_Ig-like"/>
</dbReference>
<evidence type="ECO:0000256" key="2">
    <source>
        <dbReference type="SAM" id="MobiDB-lite"/>
    </source>
</evidence>
<name>A0ABY1H464_9STAP</name>
<feature type="signal peptide" evidence="3">
    <location>
        <begin position="1"/>
        <end position="19"/>
    </location>
</feature>
<feature type="region of interest" description="Disordered" evidence="2">
    <location>
        <begin position="175"/>
        <end position="305"/>
    </location>
</feature>
<evidence type="ECO:0000313" key="6">
    <source>
        <dbReference type="EMBL" id="SFZ78538.1"/>
    </source>
</evidence>
<dbReference type="EMBL" id="FPKT01000007">
    <property type="protein sequence ID" value="SFZ78085.1"/>
    <property type="molecule type" value="Genomic_DNA"/>
</dbReference>
<reference evidence="5 7" key="1">
    <citation type="submission" date="2016-11" db="EMBL/GenBank/DDBJ databases">
        <authorList>
            <person name="Varghese N."/>
            <person name="Submissions S."/>
        </authorList>
    </citation>
    <scope>NUCLEOTIDE SEQUENCE [LARGE SCALE GENOMIC DNA]</scope>
    <source>
        <strain evidence="5 7">NFIX07</strain>
    </source>
</reference>
<dbReference type="Gene3D" id="2.60.40.1240">
    <property type="match status" value="1"/>
</dbReference>
<organism evidence="5 7">
    <name type="scientific">Staphylococcus pasteuri</name>
    <dbReference type="NCBI Taxonomy" id="45972"/>
    <lineage>
        <taxon>Bacteria</taxon>
        <taxon>Bacillati</taxon>
        <taxon>Bacillota</taxon>
        <taxon>Bacilli</taxon>
        <taxon>Bacillales</taxon>
        <taxon>Staphylococcaceae</taxon>
        <taxon>Staphylococcus</taxon>
    </lineage>
</organism>
<evidence type="ECO:0000313" key="5">
    <source>
        <dbReference type="EMBL" id="SFZ78085.1"/>
    </source>
</evidence>
<evidence type="ECO:0000259" key="4">
    <source>
        <dbReference type="Pfam" id="PF16729"/>
    </source>
</evidence>
<evidence type="ECO:0000256" key="3">
    <source>
        <dbReference type="SAM" id="SignalP"/>
    </source>
</evidence>
<keyword evidence="1 3" id="KW-0732">Signal</keyword>
<dbReference type="InterPro" id="IPR031989">
    <property type="entry name" value="DUF5067"/>
</dbReference>
<feature type="chain" id="PRO_5045034095" description="DUF5067 domain-containing protein" evidence="3">
    <location>
        <begin position="20"/>
        <end position="305"/>
    </location>
</feature>
<dbReference type="Pfam" id="PF16729">
    <property type="entry name" value="DUF5067"/>
    <property type="match status" value="1"/>
</dbReference>
<gene>
    <name evidence="5" type="ORF">SAMN03097721_02099</name>
    <name evidence="6" type="ORF">SAMN03097721_02299</name>
</gene>
<feature type="compositionally biased region" description="Polar residues" evidence="2">
    <location>
        <begin position="289"/>
        <end position="305"/>
    </location>
</feature>
<dbReference type="Proteomes" id="UP000182665">
    <property type="component" value="Unassembled WGS sequence"/>
</dbReference>
<feature type="domain" description="DUF5067" evidence="4">
    <location>
        <begin position="24"/>
        <end position="152"/>
    </location>
</feature>
<dbReference type="RefSeq" id="WP_046467489.1">
    <property type="nucleotide sequence ID" value="NZ_FPKT01000007.1"/>
</dbReference>
<keyword evidence="7" id="KW-1185">Reference proteome</keyword>
<dbReference type="PROSITE" id="PS51257">
    <property type="entry name" value="PROKAR_LIPOPROTEIN"/>
    <property type="match status" value="1"/>
</dbReference>
<dbReference type="EMBL" id="FPKT01000009">
    <property type="protein sequence ID" value="SFZ78538.1"/>
    <property type="molecule type" value="Genomic_DNA"/>
</dbReference>
<comment type="caution">
    <text evidence="5">The sequence shown here is derived from an EMBL/GenBank/DDBJ whole genome shotgun (WGS) entry which is preliminary data.</text>
</comment>
<feature type="compositionally biased region" description="Low complexity" evidence="2">
    <location>
        <begin position="220"/>
        <end position="241"/>
    </location>
</feature>
<sequence>MKKVLFLIFASLLVLGACSNNGSNKSKSVDESKPQFKNDTLVLDQAVLYIKDAFIVKNKDTGNKEIAFKYEVKNKTNKEEITPGNVWSAGVEVKQDEDSTDSNLDTGTTIVSGGKYKEWLEHNEDTIKKDKTAKGLATYELKNDNKVTLHFSQGAGGKDLGNKQYDLSKLKTVNYSSEEDVTSASISNSTTDNESESTSKNDNAKAQSDNGNNERTQGKQATQQNNNQQQANNDQQTRNNNGYMTQSEIEEWNRTKTTTHNESQMEKVPQENSGGHPSAFGKSDVPVGTQKTDSNGDTYIDATTK</sequence>
<evidence type="ECO:0000313" key="7">
    <source>
        <dbReference type="Proteomes" id="UP000182665"/>
    </source>
</evidence>
<accession>A0ABY1H464</accession>
<proteinExistence type="predicted"/>
<evidence type="ECO:0000256" key="1">
    <source>
        <dbReference type="ARBA" id="ARBA00022729"/>
    </source>
</evidence>